<dbReference type="Proteomes" id="UP000728647">
    <property type="component" value="Unassembled WGS sequence"/>
</dbReference>
<evidence type="ECO:0000313" key="3">
    <source>
        <dbReference type="Proteomes" id="UP000728647"/>
    </source>
</evidence>
<feature type="region of interest" description="Disordered" evidence="1">
    <location>
        <begin position="117"/>
        <end position="178"/>
    </location>
</feature>
<dbReference type="EMBL" id="JABURA010000001">
    <property type="protein sequence ID" value="NUB91091.1"/>
    <property type="molecule type" value="Genomic_DNA"/>
</dbReference>
<name>A0A8J8KF02_9EURY</name>
<evidence type="ECO:0000313" key="2">
    <source>
        <dbReference type="EMBL" id="NUB91091.1"/>
    </source>
</evidence>
<dbReference type="AlphaFoldDB" id="A0A8J8KF02"/>
<evidence type="ECO:0000256" key="1">
    <source>
        <dbReference type="SAM" id="MobiDB-lite"/>
    </source>
</evidence>
<gene>
    <name evidence="2" type="ORF">HT576_08665</name>
</gene>
<protein>
    <submittedName>
        <fullName evidence="2">Uncharacterized protein</fullName>
    </submittedName>
</protein>
<accession>A0A8J8KF02</accession>
<dbReference type="Gene3D" id="2.20.28.30">
    <property type="entry name" value="RNA polymerase ii, chain L"/>
    <property type="match status" value="1"/>
</dbReference>
<feature type="compositionally biased region" description="Basic and acidic residues" evidence="1">
    <location>
        <begin position="117"/>
        <end position="128"/>
    </location>
</feature>
<dbReference type="RefSeq" id="WP_174701759.1">
    <property type="nucleotide sequence ID" value="NZ_JABURA010000001.1"/>
</dbReference>
<sequence length="178" mass="21101">MGVKEPRIIDEITGKYDGRKLKKIPRDNGKIDFKVRKRAEKRRQVLKPPVVKTDYKLDPEKDVKRVETRSGEQRIYLLPISGDLQVHRENTVHQRKMNQIEESFDRDEQKIKKLERENRQLKRDLDRLTEEDDNGQSTSVDVQQRYECQSCGENVTENQADRNHHRCPECGSEELELM</sequence>
<reference evidence="2" key="1">
    <citation type="submission" date="2020-06" db="EMBL/GenBank/DDBJ databases">
        <title>Haloterrigena sp. nov., an extremely halophilic archaeon isolated from a saline sediment.</title>
        <authorList>
            <person name="Liu B.-B."/>
        </authorList>
    </citation>
    <scope>NUCLEOTIDE SEQUENCE</scope>
    <source>
        <strain evidence="2">SYSU A121-1</strain>
    </source>
</reference>
<proteinExistence type="predicted"/>
<comment type="caution">
    <text evidence="2">The sequence shown here is derived from an EMBL/GenBank/DDBJ whole genome shotgun (WGS) entry which is preliminary data.</text>
</comment>
<organism evidence="2 3">
    <name type="scientific">Haloterrigena gelatinilytica</name>
    <dbReference type="NCBI Taxonomy" id="2741724"/>
    <lineage>
        <taxon>Archaea</taxon>
        <taxon>Methanobacteriati</taxon>
        <taxon>Methanobacteriota</taxon>
        <taxon>Stenosarchaea group</taxon>
        <taxon>Halobacteria</taxon>
        <taxon>Halobacteriales</taxon>
        <taxon>Natrialbaceae</taxon>
        <taxon>Haloterrigena</taxon>
    </lineage>
</organism>
<feature type="compositionally biased region" description="Basic and acidic residues" evidence="1">
    <location>
        <begin position="159"/>
        <end position="168"/>
    </location>
</feature>